<dbReference type="PANTHER" id="PTHR12145">
    <property type="entry name" value="MANNAN ENDO-1,6-ALPHA-MANNOSIDASE DCW1"/>
    <property type="match status" value="1"/>
</dbReference>
<dbReference type="EC" id="3.2.1.101" evidence="3 8"/>
<evidence type="ECO:0000256" key="5">
    <source>
        <dbReference type="ARBA" id="ARBA00022801"/>
    </source>
</evidence>
<evidence type="ECO:0000256" key="7">
    <source>
        <dbReference type="ARBA" id="ARBA00023295"/>
    </source>
</evidence>
<dbReference type="EMBL" id="JBBWRZ010000001">
    <property type="protein sequence ID" value="KAK8246846.1"/>
    <property type="molecule type" value="Genomic_DNA"/>
</dbReference>
<dbReference type="InterPro" id="IPR014480">
    <property type="entry name" value="Mannan-1_6-alpha_mannosidase"/>
</dbReference>
<keyword evidence="5 8" id="KW-0378">Hydrolase</keyword>
<evidence type="ECO:0000256" key="6">
    <source>
        <dbReference type="ARBA" id="ARBA00023180"/>
    </source>
</evidence>
<keyword evidence="7 8" id="KW-0326">Glycosidase</keyword>
<organism evidence="10 11">
    <name type="scientific">Phyllosticta capitalensis</name>
    <dbReference type="NCBI Taxonomy" id="121624"/>
    <lineage>
        <taxon>Eukaryota</taxon>
        <taxon>Fungi</taxon>
        <taxon>Dikarya</taxon>
        <taxon>Ascomycota</taxon>
        <taxon>Pezizomycotina</taxon>
        <taxon>Dothideomycetes</taxon>
        <taxon>Dothideomycetes incertae sedis</taxon>
        <taxon>Botryosphaeriales</taxon>
        <taxon>Phyllostictaceae</taxon>
        <taxon>Phyllosticta</taxon>
    </lineage>
</organism>
<comment type="caution">
    <text evidence="10">The sequence shown here is derived from an EMBL/GenBank/DDBJ whole genome shotgun (WGS) entry which is preliminary data.</text>
</comment>
<dbReference type="PANTHER" id="PTHR12145:SF36">
    <property type="entry name" value="MANNAN ENDO-1,6-ALPHA-MANNOSIDASE DCW1"/>
    <property type="match status" value="1"/>
</dbReference>
<dbReference type="Proteomes" id="UP001492380">
    <property type="component" value="Unassembled WGS sequence"/>
</dbReference>
<evidence type="ECO:0000256" key="4">
    <source>
        <dbReference type="ARBA" id="ARBA00022729"/>
    </source>
</evidence>
<gene>
    <name evidence="10" type="ORF">HDK90DRAFT_461646</name>
</gene>
<sequence>MKLNSYPLLLTSVAFSSALSLDPTNRAKQIASGAFSYYTTQNAGVGLFPGALFWESGSAWNALINYWFLTGDTTYNTAVQSALQAQSMDGFQPANQSNTMTNDEQAIWALTAVSALERGFPSIDGTSYLSLAVAAFDSLEARWDTTDTDSCGIPAGGLRWSPYPFNVGYDYMNTLSTALFFQLSARLARYTGNVTYTETAAKAYNWLEKSGLVDASGAVYDGFQDYSSSSTSSSSGSSSSSSSSTSCASSSNINRIQWSNSALALLHGTLVLSNMTTEPVWRSRSLTLLSSIESVFYPASPSTVPATSTNGNASVLVESACEPIGTCNSEQVAFKGLAARWLAWSSVAAPSGMNIPARVASKVGGSASAAAQRCANNNGKMLCTGRWFDASGSNVKPGDISGNTGFGQQLSALEAVLAPLVNGSIVLERMGTRAVSTTNGTAVATLTGTASATAMKTVGVSQLSGGARGARVGDLSALIMLAVVTLVM</sequence>
<dbReference type="GO" id="GO:0016787">
    <property type="term" value="F:hydrolase activity"/>
    <property type="evidence" value="ECO:0007669"/>
    <property type="project" value="UniProtKB-KW"/>
</dbReference>
<dbReference type="SUPFAM" id="SSF48208">
    <property type="entry name" value="Six-hairpin glycosidases"/>
    <property type="match status" value="1"/>
</dbReference>
<dbReference type="Pfam" id="PF03663">
    <property type="entry name" value="Glyco_hydro_76"/>
    <property type="match status" value="1"/>
</dbReference>
<keyword evidence="6" id="KW-0325">Glycoprotein</keyword>
<feature type="signal peptide" evidence="9">
    <location>
        <begin position="1"/>
        <end position="20"/>
    </location>
</feature>
<dbReference type="Gene3D" id="1.50.10.20">
    <property type="match status" value="1"/>
</dbReference>
<protein>
    <recommendedName>
        <fullName evidence="3 8">Mannan endo-1,6-alpha-mannosidase</fullName>
        <ecNumber evidence="3 8">3.2.1.101</ecNumber>
    </recommendedName>
</protein>
<name>A0ABR1Z474_9PEZI</name>
<feature type="chain" id="PRO_5047326511" description="Mannan endo-1,6-alpha-mannosidase" evidence="9">
    <location>
        <begin position="21"/>
        <end position="488"/>
    </location>
</feature>
<dbReference type="InterPro" id="IPR008928">
    <property type="entry name" value="6-hairpin_glycosidase_sf"/>
</dbReference>
<keyword evidence="4 9" id="KW-0732">Signal</keyword>
<comment type="catalytic activity">
    <reaction evidence="1 8">
        <text>Random hydrolysis of (1-&gt;6)-alpha-D-mannosidic linkages in unbranched (1-&gt;6)-mannans.</text>
        <dbReference type="EC" id="3.2.1.101"/>
    </reaction>
</comment>
<evidence type="ECO:0000256" key="8">
    <source>
        <dbReference type="PIRNR" id="PIRNR016302"/>
    </source>
</evidence>
<dbReference type="PIRSF" id="PIRSF016302">
    <property type="entry name" value="Man_a_manosd"/>
    <property type="match status" value="1"/>
</dbReference>
<accession>A0ABR1Z474</accession>
<keyword evidence="11" id="KW-1185">Reference proteome</keyword>
<evidence type="ECO:0000313" key="11">
    <source>
        <dbReference type="Proteomes" id="UP001492380"/>
    </source>
</evidence>
<evidence type="ECO:0000313" key="10">
    <source>
        <dbReference type="EMBL" id="KAK8246846.1"/>
    </source>
</evidence>
<comment type="similarity">
    <text evidence="2 8">Belongs to the glycosyl hydrolase 76 family.</text>
</comment>
<evidence type="ECO:0000256" key="2">
    <source>
        <dbReference type="ARBA" id="ARBA00009699"/>
    </source>
</evidence>
<evidence type="ECO:0000256" key="3">
    <source>
        <dbReference type="ARBA" id="ARBA00012350"/>
    </source>
</evidence>
<reference evidence="10 11" key="1">
    <citation type="submission" date="2024-04" db="EMBL/GenBank/DDBJ databases">
        <title>Phyllosticta paracitricarpa is synonymous to the EU quarantine fungus P. citricarpa based on phylogenomic analyses.</title>
        <authorList>
            <consortium name="Lawrence Berkeley National Laboratory"/>
            <person name="Van Ingen-Buijs V.A."/>
            <person name="Van Westerhoven A.C."/>
            <person name="Haridas S."/>
            <person name="Skiadas P."/>
            <person name="Martin F."/>
            <person name="Groenewald J.Z."/>
            <person name="Crous P.W."/>
            <person name="Seidl M.F."/>
        </authorList>
    </citation>
    <scope>NUCLEOTIDE SEQUENCE [LARGE SCALE GENOMIC DNA]</scope>
    <source>
        <strain evidence="10 11">CBS 123374</strain>
    </source>
</reference>
<evidence type="ECO:0000256" key="9">
    <source>
        <dbReference type="SAM" id="SignalP"/>
    </source>
</evidence>
<proteinExistence type="inferred from homology"/>
<dbReference type="InterPro" id="IPR005198">
    <property type="entry name" value="Glyco_hydro_76"/>
</dbReference>
<evidence type="ECO:0000256" key="1">
    <source>
        <dbReference type="ARBA" id="ARBA00001452"/>
    </source>
</evidence>